<gene>
    <name evidence="6" type="ORF">QQF64_025669</name>
</gene>
<dbReference type="EMBL" id="JAYMGO010000003">
    <property type="protein sequence ID" value="KAL1278996.1"/>
    <property type="molecule type" value="Genomic_DNA"/>
</dbReference>
<sequence length="215" mass="25207">MLCLVDEHKNHDTVSTAAERKEKQRHLEEKQRQFQKIISQKEKDLQQLIEAVENHKRSAQTAVEDSERIFTELIHSIEKRCSEVKQLIRDQERTAVSRAEGQLERLKKEIDDLRRRNAELEQHSHTDDHVYFLKSFPSVSLFGSSESFTVSSHLTFDDVVKSVFQLRDKLQQFSSEAIENISSTVKTVQVILAPEYRTRNEYLQYSYLLNLDLNS</sequence>
<proteinExistence type="predicted"/>
<feature type="non-terminal residue" evidence="6">
    <location>
        <position position="215"/>
    </location>
</feature>
<evidence type="ECO:0000256" key="3">
    <source>
        <dbReference type="ARBA" id="ARBA00022833"/>
    </source>
</evidence>
<keyword evidence="2" id="KW-0863">Zinc-finger</keyword>
<name>A0ABR3NPP2_9TELE</name>
<feature type="coiled-coil region" evidence="4">
    <location>
        <begin position="20"/>
        <end position="123"/>
    </location>
</feature>
<evidence type="ECO:0000313" key="7">
    <source>
        <dbReference type="Proteomes" id="UP001558613"/>
    </source>
</evidence>
<keyword evidence="4" id="KW-0175">Coiled coil</keyword>
<accession>A0ABR3NPP2</accession>
<evidence type="ECO:0000259" key="5">
    <source>
        <dbReference type="Pfam" id="PF25600"/>
    </source>
</evidence>
<dbReference type="PANTHER" id="PTHR25465">
    <property type="entry name" value="B-BOX DOMAIN CONTAINING"/>
    <property type="match status" value="1"/>
</dbReference>
<evidence type="ECO:0000313" key="6">
    <source>
        <dbReference type="EMBL" id="KAL1278996.1"/>
    </source>
</evidence>
<dbReference type="InterPro" id="IPR058030">
    <property type="entry name" value="TRIM8/14/16/25/29/45/65_CC"/>
</dbReference>
<feature type="domain" description="TRIM8/14/16/25/29/45/65 coiled-coil region" evidence="5">
    <location>
        <begin position="38"/>
        <end position="174"/>
    </location>
</feature>
<dbReference type="InterPro" id="IPR051051">
    <property type="entry name" value="E3_ubiq-ligase_TRIM/RNF"/>
</dbReference>
<dbReference type="Proteomes" id="UP001558613">
    <property type="component" value="Unassembled WGS sequence"/>
</dbReference>
<protein>
    <recommendedName>
        <fullName evidence="5">TRIM8/14/16/25/29/45/65 coiled-coil region domain-containing protein</fullName>
    </recommendedName>
</protein>
<evidence type="ECO:0000256" key="2">
    <source>
        <dbReference type="ARBA" id="ARBA00022771"/>
    </source>
</evidence>
<keyword evidence="3" id="KW-0862">Zinc</keyword>
<evidence type="ECO:0000256" key="1">
    <source>
        <dbReference type="ARBA" id="ARBA00022723"/>
    </source>
</evidence>
<dbReference type="PANTHER" id="PTHR25465:SF5">
    <property type="entry name" value="E3 UBIQUITIN_ISG15 LIGASE TRIM25-RELATED"/>
    <property type="match status" value="1"/>
</dbReference>
<keyword evidence="7" id="KW-1185">Reference proteome</keyword>
<evidence type="ECO:0000256" key="4">
    <source>
        <dbReference type="SAM" id="Coils"/>
    </source>
</evidence>
<dbReference type="Pfam" id="PF25600">
    <property type="entry name" value="TRIM_CC"/>
    <property type="match status" value="1"/>
</dbReference>
<keyword evidence="1" id="KW-0479">Metal-binding</keyword>
<organism evidence="6 7">
    <name type="scientific">Cirrhinus molitorella</name>
    <name type="common">mud carp</name>
    <dbReference type="NCBI Taxonomy" id="172907"/>
    <lineage>
        <taxon>Eukaryota</taxon>
        <taxon>Metazoa</taxon>
        <taxon>Chordata</taxon>
        <taxon>Craniata</taxon>
        <taxon>Vertebrata</taxon>
        <taxon>Euteleostomi</taxon>
        <taxon>Actinopterygii</taxon>
        <taxon>Neopterygii</taxon>
        <taxon>Teleostei</taxon>
        <taxon>Ostariophysi</taxon>
        <taxon>Cypriniformes</taxon>
        <taxon>Cyprinidae</taxon>
        <taxon>Labeoninae</taxon>
        <taxon>Labeonini</taxon>
        <taxon>Cirrhinus</taxon>
    </lineage>
</organism>
<comment type="caution">
    <text evidence="6">The sequence shown here is derived from an EMBL/GenBank/DDBJ whole genome shotgun (WGS) entry which is preliminary data.</text>
</comment>
<reference evidence="6 7" key="1">
    <citation type="submission" date="2023-09" db="EMBL/GenBank/DDBJ databases">
        <authorList>
            <person name="Wang M."/>
        </authorList>
    </citation>
    <scope>NUCLEOTIDE SEQUENCE [LARGE SCALE GENOMIC DNA]</scope>
    <source>
        <strain evidence="6">GT-2023</strain>
        <tissue evidence="6">Liver</tissue>
    </source>
</reference>
<dbReference type="Gene3D" id="3.30.160.60">
    <property type="entry name" value="Classic Zinc Finger"/>
    <property type="match status" value="1"/>
</dbReference>